<dbReference type="GO" id="GO:0009265">
    <property type="term" value="P:2'-deoxyribonucleotide biosynthetic process"/>
    <property type="evidence" value="ECO:0007669"/>
    <property type="project" value="TreeGrafter"/>
</dbReference>
<dbReference type="PANTHER" id="PTHR21075">
    <property type="entry name" value="ANAEROBIC RIBONUCLEOSIDE-TRIPHOSPHATE REDUCTASE"/>
    <property type="match status" value="1"/>
</dbReference>
<dbReference type="GO" id="GO:0005524">
    <property type="term" value="F:ATP binding"/>
    <property type="evidence" value="ECO:0007669"/>
    <property type="project" value="UniProtKB-UniRule"/>
</dbReference>
<dbReference type="GO" id="GO:0006260">
    <property type="term" value="P:DNA replication"/>
    <property type="evidence" value="ECO:0007669"/>
    <property type="project" value="InterPro"/>
</dbReference>
<dbReference type="SUPFAM" id="SSF51998">
    <property type="entry name" value="PFL-like glycyl radical enzymes"/>
    <property type="match status" value="1"/>
</dbReference>
<name>A0A8S5V186_9CAUD</name>
<dbReference type="InterPro" id="IPR012833">
    <property type="entry name" value="NrdD"/>
</dbReference>
<protein>
    <submittedName>
        <fullName evidence="5">Anaerobic ribonucleoside triphosphate reductase</fullName>
    </submittedName>
</protein>
<dbReference type="Pfam" id="PF13597">
    <property type="entry name" value="NRDD"/>
    <property type="match status" value="1"/>
</dbReference>
<evidence type="ECO:0000256" key="3">
    <source>
        <dbReference type="PROSITE-ProRule" id="PRU00492"/>
    </source>
</evidence>
<dbReference type="InterPro" id="IPR005144">
    <property type="entry name" value="ATP-cone_dom"/>
</dbReference>
<evidence type="ECO:0000313" key="5">
    <source>
        <dbReference type="EMBL" id="DAG00514.1"/>
    </source>
</evidence>
<dbReference type="GO" id="GO:0008998">
    <property type="term" value="F:ribonucleoside-triphosphate reductase (thioredoxin) activity"/>
    <property type="evidence" value="ECO:0007669"/>
    <property type="project" value="InterPro"/>
</dbReference>
<dbReference type="GO" id="GO:0004748">
    <property type="term" value="F:ribonucleoside-diphosphate reductase activity, thioredoxin disulfide as acceptor"/>
    <property type="evidence" value="ECO:0007669"/>
    <property type="project" value="TreeGrafter"/>
</dbReference>
<feature type="domain" description="ATP-cone" evidence="4">
    <location>
        <begin position="1"/>
        <end position="90"/>
    </location>
</feature>
<dbReference type="PANTHER" id="PTHR21075:SF0">
    <property type="entry name" value="ANAEROBIC RIBONUCLEOSIDE-TRIPHOSPHATE REDUCTASE"/>
    <property type="match status" value="1"/>
</dbReference>
<reference evidence="5" key="1">
    <citation type="journal article" date="2021" name="Proc. Natl. Acad. Sci. U.S.A.">
        <title>A Catalog of Tens of Thousands of Viruses from Human Metagenomes Reveals Hidden Associations with Chronic Diseases.</title>
        <authorList>
            <person name="Tisza M.J."/>
            <person name="Buck C.B."/>
        </authorList>
    </citation>
    <scope>NUCLEOTIDE SEQUENCE</scope>
    <source>
        <strain evidence="5">CtJ2i1</strain>
    </source>
</reference>
<accession>A0A8S5V186</accession>
<dbReference type="Gene3D" id="3.20.70.20">
    <property type="match status" value="1"/>
</dbReference>
<evidence type="ECO:0000256" key="2">
    <source>
        <dbReference type="ARBA" id="ARBA00022840"/>
    </source>
</evidence>
<keyword evidence="2 3" id="KW-0067">ATP-binding</keyword>
<sequence>MSVIKRDGRKVDFDKQKIIVAIGKAQHSLLKDNEKIATSIAEEIFQEYIMLQELDIKRIEKMVFDLLVKYKQKDVARAYEGYRAVREYRRITNTSDKDILELIEGSNKETINENSNKDAYIIPTQRDLMAGEISKDIARRKLIPIDIMEAHDKGVLHLHDIDYQLQPMNNCGLPDFKDMLANGTVINKKKIESPKSFQVACTVLSQLFAVVASSQYGGQTANHIEEILAPYLRKSKQKYEKMFQNEENKKALVDLMVKKELKDGIQTLQYQINTLMTCNGQSPFLTLFMHFMPGSKYEEECAMITEEILRQRIEGMKGPDGVTISPTFPKLVYALDEHNAKPGSKYYYLTKLAAECTAKRMMPDYVSAKIMRQVKDGQVFGPMG</sequence>
<organism evidence="5">
    <name type="scientific">Myoviridae sp. ctJ2i1</name>
    <dbReference type="NCBI Taxonomy" id="2825079"/>
    <lineage>
        <taxon>Viruses</taxon>
        <taxon>Duplodnaviria</taxon>
        <taxon>Heunggongvirae</taxon>
        <taxon>Uroviricota</taxon>
        <taxon>Caudoviricetes</taxon>
    </lineage>
</organism>
<evidence type="ECO:0000259" key="4">
    <source>
        <dbReference type="PROSITE" id="PS51161"/>
    </source>
</evidence>
<dbReference type="Pfam" id="PF03477">
    <property type="entry name" value="ATP-cone"/>
    <property type="match status" value="1"/>
</dbReference>
<dbReference type="PROSITE" id="PS51161">
    <property type="entry name" value="ATP_CONE"/>
    <property type="match status" value="1"/>
</dbReference>
<dbReference type="EMBL" id="BK016182">
    <property type="protein sequence ID" value="DAG00514.1"/>
    <property type="molecule type" value="Genomic_DNA"/>
</dbReference>
<evidence type="ECO:0000256" key="1">
    <source>
        <dbReference type="ARBA" id="ARBA00022741"/>
    </source>
</evidence>
<keyword evidence="1 3" id="KW-0547">Nucleotide-binding</keyword>
<proteinExistence type="predicted"/>